<dbReference type="AlphaFoldDB" id="A0A1Y1HLY2"/>
<keyword evidence="3" id="KW-1185">Reference proteome</keyword>
<accession>A0A1Y1HLY2</accession>
<dbReference type="EMBL" id="DF236984">
    <property type="protein sequence ID" value="GAQ79645.1"/>
    <property type="molecule type" value="Genomic_DNA"/>
</dbReference>
<gene>
    <name evidence="2" type="ORF">KFL_000350010</name>
</gene>
<feature type="compositionally biased region" description="Basic residues" evidence="1">
    <location>
        <begin position="70"/>
        <end position="80"/>
    </location>
</feature>
<proteinExistence type="predicted"/>
<organism evidence="2 3">
    <name type="scientific">Klebsormidium nitens</name>
    <name type="common">Green alga</name>
    <name type="synonym">Ulothrix nitens</name>
    <dbReference type="NCBI Taxonomy" id="105231"/>
    <lineage>
        <taxon>Eukaryota</taxon>
        <taxon>Viridiplantae</taxon>
        <taxon>Streptophyta</taxon>
        <taxon>Klebsormidiophyceae</taxon>
        <taxon>Klebsormidiales</taxon>
        <taxon>Klebsormidiaceae</taxon>
        <taxon>Klebsormidium</taxon>
    </lineage>
</organism>
<feature type="region of interest" description="Disordered" evidence="1">
    <location>
        <begin position="59"/>
        <end position="80"/>
    </location>
</feature>
<sequence length="80" mass="9198">MAETTAEPAPAAPAAAPANDLDEESHYFDFGTFYKKPEFCDRAFKLVILDMRAKRAVQPCAPPKRAFEQRRRKQRARRSR</sequence>
<reference evidence="2 3" key="1">
    <citation type="journal article" date="2014" name="Nat. Commun.">
        <title>Klebsormidium flaccidum genome reveals primary factors for plant terrestrial adaptation.</title>
        <authorList>
            <person name="Hori K."/>
            <person name="Maruyama F."/>
            <person name="Fujisawa T."/>
            <person name="Togashi T."/>
            <person name="Yamamoto N."/>
            <person name="Seo M."/>
            <person name="Sato S."/>
            <person name="Yamada T."/>
            <person name="Mori H."/>
            <person name="Tajima N."/>
            <person name="Moriyama T."/>
            <person name="Ikeuchi M."/>
            <person name="Watanabe M."/>
            <person name="Wada H."/>
            <person name="Kobayashi K."/>
            <person name="Saito M."/>
            <person name="Masuda T."/>
            <person name="Sasaki-Sekimoto Y."/>
            <person name="Mashiguchi K."/>
            <person name="Awai K."/>
            <person name="Shimojima M."/>
            <person name="Masuda S."/>
            <person name="Iwai M."/>
            <person name="Nobusawa T."/>
            <person name="Narise T."/>
            <person name="Kondo S."/>
            <person name="Saito H."/>
            <person name="Sato R."/>
            <person name="Murakawa M."/>
            <person name="Ihara Y."/>
            <person name="Oshima-Yamada Y."/>
            <person name="Ohtaka K."/>
            <person name="Satoh M."/>
            <person name="Sonobe K."/>
            <person name="Ishii M."/>
            <person name="Ohtani R."/>
            <person name="Kanamori-Sato M."/>
            <person name="Honoki R."/>
            <person name="Miyazaki D."/>
            <person name="Mochizuki H."/>
            <person name="Umetsu J."/>
            <person name="Higashi K."/>
            <person name="Shibata D."/>
            <person name="Kamiya Y."/>
            <person name="Sato N."/>
            <person name="Nakamura Y."/>
            <person name="Tabata S."/>
            <person name="Ida S."/>
            <person name="Kurokawa K."/>
            <person name="Ohta H."/>
        </authorList>
    </citation>
    <scope>NUCLEOTIDE SEQUENCE [LARGE SCALE GENOMIC DNA]</scope>
    <source>
        <strain evidence="2 3">NIES-2285</strain>
    </source>
</reference>
<name>A0A1Y1HLY2_KLENI</name>
<evidence type="ECO:0000313" key="2">
    <source>
        <dbReference type="EMBL" id="GAQ79645.1"/>
    </source>
</evidence>
<evidence type="ECO:0000313" key="3">
    <source>
        <dbReference type="Proteomes" id="UP000054558"/>
    </source>
</evidence>
<protein>
    <submittedName>
        <fullName evidence="2">BTB/POZ/Kelch-associated protein</fullName>
    </submittedName>
</protein>
<dbReference type="Proteomes" id="UP000054558">
    <property type="component" value="Unassembled WGS sequence"/>
</dbReference>
<evidence type="ECO:0000256" key="1">
    <source>
        <dbReference type="SAM" id="MobiDB-lite"/>
    </source>
</evidence>
<dbReference type="OrthoDB" id="1894668at2759"/>